<reference evidence="5 6" key="1">
    <citation type="journal article" date="2013" name="Genome Announc.">
        <title>Draft genome sequence of the moderately halophilic gammaproteobacterium Halomonas anticariensis FP35.</title>
        <authorList>
            <person name="Tahrioui A."/>
            <person name="Quesada E."/>
            <person name="Llamas I."/>
        </authorList>
    </citation>
    <scope>NUCLEOTIDE SEQUENCE [LARGE SCALE GENOMIC DNA]</scope>
    <source>
        <strain evidence="6">DSM 16096 / CECT 5854 / LMG 22089 / FP35</strain>
    </source>
</reference>
<dbReference type="GO" id="GO:0006355">
    <property type="term" value="P:regulation of DNA-templated transcription"/>
    <property type="evidence" value="ECO:0007669"/>
    <property type="project" value="UniProtKB-ARBA"/>
</dbReference>
<dbReference type="PRINTS" id="PR00033">
    <property type="entry name" value="HTHASNC"/>
</dbReference>
<dbReference type="Proteomes" id="UP000014463">
    <property type="component" value="Unassembled WGS sequence"/>
</dbReference>
<dbReference type="InterPro" id="IPR036388">
    <property type="entry name" value="WH-like_DNA-bd_sf"/>
</dbReference>
<keyword evidence="2" id="KW-0238">DNA-binding</keyword>
<dbReference type="GO" id="GO:0043200">
    <property type="term" value="P:response to amino acid"/>
    <property type="evidence" value="ECO:0007669"/>
    <property type="project" value="TreeGrafter"/>
</dbReference>
<dbReference type="PATRIC" id="fig|1121939.11.peg.1551"/>
<keyword evidence="1" id="KW-0805">Transcription regulation</keyword>
<organism evidence="5 6">
    <name type="scientific">Litchfieldella anticariensis (strain DSM 16096 / CECT 5854 / CIP 108499 / LMG 22089 / FP35)</name>
    <name type="common">Halomonas anticariensis</name>
    <dbReference type="NCBI Taxonomy" id="1121939"/>
    <lineage>
        <taxon>Bacteria</taxon>
        <taxon>Pseudomonadati</taxon>
        <taxon>Pseudomonadota</taxon>
        <taxon>Gammaproteobacteria</taxon>
        <taxon>Oceanospirillales</taxon>
        <taxon>Halomonadaceae</taxon>
        <taxon>Litchfieldella</taxon>
    </lineage>
</organism>
<dbReference type="SMART" id="SM00344">
    <property type="entry name" value="HTH_ASNC"/>
    <property type="match status" value="1"/>
</dbReference>
<evidence type="ECO:0000256" key="2">
    <source>
        <dbReference type="ARBA" id="ARBA00023125"/>
    </source>
</evidence>
<accession>S2KMH8</accession>
<sequence length="164" mass="18224">MPKNRLDAIDRRILAALQRDARLTNVELAEEVSLSPSPCLRRVRQLEASGLIRGYHAELDRGGVGFGLTVFVGIKVERHHEEQAHAFREAVISLPEVISAHLVSGEADFLLQVVVPDLAAYERFLMQTLLRLPGVSDIRSNFAIQTVKDQGPLPLERLPDADMP</sequence>
<evidence type="ECO:0000256" key="1">
    <source>
        <dbReference type="ARBA" id="ARBA00023015"/>
    </source>
</evidence>
<dbReference type="STRING" id="1121939.L861_22715"/>
<keyword evidence="6" id="KW-1185">Reference proteome</keyword>
<dbReference type="OrthoDB" id="8590699at2"/>
<feature type="domain" description="HTH asnC-type" evidence="4">
    <location>
        <begin position="6"/>
        <end position="67"/>
    </location>
</feature>
<dbReference type="InterPro" id="IPR000485">
    <property type="entry name" value="AsnC-type_HTH_dom"/>
</dbReference>
<evidence type="ECO:0000259" key="4">
    <source>
        <dbReference type="PROSITE" id="PS50956"/>
    </source>
</evidence>
<dbReference type="EMBL" id="ASTJ01000022">
    <property type="protein sequence ID" value="EPC03125.1"/>
    <property type="molecule type" value="Genomic_DNA"/>
</dbReference>
<dbReference type="PANTHER" id="PTHR30154:SF34">
    <property type="entry name" value="TRANSCRIPTIONAL REGULATOR AZLB"/>
    <property type="match status" value="1"/>
</dbReference>
<dbReference type="InterPro" id="IPR011008">
    <property type="entry name" value="Dimeric_a/b-barrel"/>
</dbReference>
<dbReference type="eggNOG" id="COG1522">
    <property type="taxonomic scope" value="Bacteria"/>
</dbReference>
<dbReference type="GO" id="GO:0005829">
    <property type="term" value="C:cytosol"/>
    <property type="evidence" value="ECO:0007669"/>
    <property type="project" value="TreeGrafter"/>
</dbReference>
<dbReference type="Gene3D" id="3.30.70.920">
    <property type="match status" value="1"/>
</dbReference>
<dbReference type="Pfam" id="PF13412">
    <property type="entry name" value="HTH_24"/>
    <property type="match status" value="1"/>
</dbReference>
<dbReference type="AlphaFoldDB" id="S2KMH8"/>
<dbReference type="PROSITE" id="PS50956">
    <property type="entry name" value="HTH_ASNC_2"/>
    <property type="match status" value="1"/>
</dbReference>
<gene>
    <name evidence="5" type="ORF">L861_22715</name>
</gene>
<dbReference type="SUPFAM" id="SSF54909">
    <property type="entry name" value="Dimeric alpha+beta barrel"/>
    <property type="match status" value="1"/>
</dbReference>
<keyword evidence="3" id="KW-0804">Transcription</keyword>
<dbReference type="CDD" id="cd00090">
    <property type="entry name" value="HTH_ARSR"/>
    <property type="match status" value="1"/>
</dbReference>
<dbReference type="GO" id="GO:0043565">
    <property type="term" value="F:sequence-specific DNA binding"/>
    <property type="evidence" value="ECO:0007669"/>
    <property type="project" value="InterPro"/>
</dbReference>
<dbReference type="FunFam" id="1.10.10.10:FF:000186">
    <property type="entry name" value="AsnC family transcriptional regulator"/>
    <property type="match status" value="1"/>
</dbReference>
<dbReference type="InterPro" id="IPR011991">
    <property type="entry name" value="ArsR-like_HTH"/>
</dbReference>
<dbReference type="Pfam" id="PF01037">
    <property type="entry name" value="AsnC_trans_reg"/>
    <property type="match status" value="1"/>
</dbReference>
<dbReference type="RefSeq" id="WP_016416046.1">
    <property type="nucleotide sequence ID" value="NZ_AUAB01000022.1"/>
</dbReference>
<dbReference type="InterPro" id="IPR019887">
    <property type="entry name" value="Tscrpt_reg_AsnC/Lrp_C"/>
</dbReference>
<comment type="caution">
    <text evidence="5">The sequence shown here is derived from an EMBL/GenBank/DDBJ whole genome shotgun (WGS) entry which is preliminary data.</text>
</comment>
<dbReference type="SUPFAM" id="SSF46785">
    <property type="entry name" value="Winged helix' DNA-binding domain"/>
    <property type="match status" value="1"/>
</dbReference>
<dbReference type="InterPro" id="IPR036390">
    <property type="entry name" value="WH_DNA-bd_sf"/>
</dbReference>
<proteinExistence type="predicted"/>
<evidence type="ECO:0000256" key="3">
    <source>
        <dbReference type="ARBA" id="ARBA00023163"/>
    </source>
</evidence>
<protein>
    <submittedName>
        <fullName evidence="5">AsnC family transcriptional regulator</fullName>
    </submittedName>
</protein>
<evidence type="ECO:0000313" key="6">
    <source>
        <dbReference type="Proteomes" id="UP000014463"/>
    </source>
</evidence>
<name>S2KMH8_LITA3</name>
<dbReference type="Gene3D" id="1.10.10.10">
    <property type="entry name" value="Winged helix-like DNA-binding domain superfamily/Winged helix DNA-binding domain"/>
    <property type="match status" value="1"/>
</dbReference>
<dbReference type="PANTHER" id="PTHR30154">
    <property type="entry name" value="LEUCINE-RESPONSIVE REGULATORY PROTEIN"/>
    <property type="match status" value="1"/>
</dbReference>
<evidence type="ECO:0000313" key="5">
    <source>
        <dbReference type="EMBL" id="EPC03125.1"/>
    </source>
</evidence>
<dbReference type="InterPro" id="IPR019888">
    <property type="entry name" value="Tscrpt_reg_AsnC-like"/>
</dbReference>